<dbReference type="CDD" id="cd00637">
    <property type="entry name" value="7tm_classA_rhodopsin-like"/>
    <property type="match status" value="1"/>
</dbReference>
<evidence type="ECO:0000313" key="7">
    <source>
        <dbReference type="EMBL" id="VDK72243.1"/>
    </source>
</evidence>
<feature type="transmembrane region" description="Helical" evidence="5">
    <location>
        <begin position="37"/>
        <end position="61"/>
    </location>
</feature>
<evidence type="ECO:0000256" key="3">
    <source>
        <dbReference type="ARBA" id="ARBA00022989"/>
    </source>
</evidence>
<dbReference type="GO" id="GO:0008188">
    <property type="term" value="F:neuropeptide receptor activity"/>
    <property type="evidence" value="ECO:0007669"/>
    <property type="project" value="InterPro"/>
</dbReference>
<organism evidence="7 8">
    <name type="scientific">Litomosoides sigmodontis</name>
    <name type="common">Filarial nematode worm</name>
    <dbReference type="NCBI Taxonomy" id="42156"/>
    <lineage>
        <taxon>Eukaryota</taxon>
        <taxon>Metazoa</taxon>
        <taxon>Ecdysozoa</taxon>
        <taxon>Nematoda</taxon>
        <taxon>Chromadorea</taxon>
        <taxon>Rhabditida</taxon>
        <taxon>Spirurina</taxon>
        <taxon>Spiruromorpha</taxon>
        <taxon>Filarioidea</taxon>
        <taxon>Onchocercidae</taxon>
        <taxon>Litomosoides</taxon>
    </lineage>
</organism>
<feature type="domain" description="G-protein coupled receptors family 1 profile" evidence="6">
    <location>
        <begin position="52"/>
        <end position="320"/>
    </location>
</feature>
<evidence type="ECO:0000256" key="4">
    <source>
        <dbReference type="ARBA" id="ARBA00023136"/>
    </source>
</evidence>
<dbReference type="InterPro" id="IPR017452">
    <property type="entry name" value="GPCR_Rhodpsn_7TM"/>
</dbReference>
<dbReference type="Pfam" id="PF00001">
    <property type="entry name" value="7tm_1"/>
    <property type="match status" value="1"/>
</dbReference>
<dbReference type="PROSITE" id="PS50262">
    <property type="entry name" value="G_PROTEIN_RECEP_F1_2"/>
    <property type="match status" value="1"/>
</dbReference>
<proteinExistence type="predicted"/>
<keyword evidence="3 5" id="KW-1133">Transmembrane helix</keyword>
<evidence type="ECO:0000313" key="8">
    <source>
        <dbReference type="Proteomes" id="UP000277928"/>
    </source>
</evidence>
<feature type="transmembrane region" description="Helical" evidence="5">
    <location>
        <begin position="156"/>
        <end position="175"/>
    </location>
</feature>
<dbReference type="SUPFAM" id="SSF81321">
    <property type="entry name" value="Family A G protein-coupled receptor-like"/>
    <property type="match status" value="1"/>
</dbReference>
<feature type="transmembrane region" description="Helical" evidence="5">
    <location>
        <begin position="259"/>
        <end position="279"/>
    </location>
</feature>
<feature type="transmembrane region" description="Helical" evidence="5">
    <location>
        <begin position="73"/>
        <end position="94"/>
    </location>
</feature>
<dbReference type="OrthoDB" id="5865902at2759"/>
<feature type="transmembrane region" description="Helical" evidence="5">
    <location>
        <begin position="291"/>
        <end position="309"/>
    </location>
</feature>
<dbReference type="EMBL" id="UYRX01000066">
    <property type="protein sequence ID" value="VDK72243.1"/>
    <property type="molecule type" value="Genomic_DNA"/>
</dbReference>
<dbReference type="InterPro" id="IPR039952">
    <property type="entry name" value="Aex-2"/>
</dbReference>
<sequence length="350" mass="40622">MNDSYHQNMANTNSTAIKQCIESDVVDEVTITNANAIIMHMLLVMCFFSVSLQLIVIANALRYIRKHASECYMHIFLLNMTLADLLLTGIALPMEFLIDIDTITLQFPYHINLTMHFLLWLGTSVSGLNLVLLNVDKLIFFKFPLRYSELMTRNRAYLMAFATWLISVIFIYLAFHTRALICRYNCERLTTDNSRYGPLMYLFFTFFVSAFPALSSFLVALYLLRIVDTHRKQIAEEQKLYPSNGTCRKNNAMKSGMRTFYFIFISTFFTILTLTPYRLVTLYRTIIDKDTVIRTCSSVFISVLTYYAMDLNPILNPLLTVTILPQYRLHCLNFLLALRLRESHDGMCDK</sequence>
<evidence type="ECO:0000256" key="2">
    <source>
        <dbReference type="ARBA" id="ARBA00022692"/>
    </source>
</evidence>
<name>A0A3P6SQK1_LITSI</name>
<comment type="subcellular location">
    <subcellularLocation>
        <location evidence="1">Membrane</location>
    </subcellularLocation>
</comment>
<dbReference type="InterPro" id="IPR000276">
    <property type="entry name" value="GPCR_Rhodpsn"/>
</dbReference>
<dbReference type="Proteomes" id="UP000277928">
    <property type="component" value="Unassembled WGS sequence"/>
</dbReference>
<dbReference type="GO" id="GO:0016020">
    <property type="term" value="C:membrane"/>
    <property type="evidence" value="ECO:0007669"/>
    <property type="project" value="UniProtKB-SubCell"/>
</dbReference>
<feature type="transmembrane region" description="Helical" evidence="5">
    <location>
        <begin position="114"/>
        <end position="135"/>
    </location>
</feature>
<keyword evidence="2 5" id="KW-0812">Transmembrane</keyword>
<evidence type="ECO:0000256" key="1">
    <source>
        <dbReference type="ARBA" id="ARBA00004370"/>
    </source>
</evidence>
<dbReference type="OMA" id="FKFPLRY"/>
<dbReference type="AlphaFoldDB" id="A0A3P6SQK1"/>
<reference evidence="7 8" key="1">
    <citation type="submission" date="2018-08" db="EMBL/GenBank/DDBJ databases">
        <authorList>
            <person name="Laetsch R D."/>
            <person name="Stevens L."/>
            <person name="Kumar S."/>
            <person name="Blaxter L. M."/>
        </authorList>
    </citation>
    <scope>NUCLEOTIDE SEQUENCE [LARGE SCALE GENOMIC DNA]</scope>
</reference>
<keyword evidence="4 5" id="KW-0472">Membrane</keyword>
<dbReference type="PANTHER" id="PTHR21643">
    <property type="entry name" value="G-PROTEIN COUPLED RECEPTORS FAMILY 1 PROFILE DOMAIN-CONTAINING PROTEIN-RELATED"/>
    <property type="match status" value="1"/>
</dbReference>
<evidence type="ECO:0000259" key="6">
    <source>
        <dbReference type="PROSITE" id="PS50262"/>
    </source>
</evidence>
<evidence type="ECO:0000256" key="5">
    <source>
        <dbReference type="SAM" id="Phobius"/>
    </source>
</evidence>
<dbReference type="Gene3D" id="1.20.1070.10">
    <property type="entry name" value="Rhodopsin 7-helix transmembrane proteins"/>
    <property type="match status" value="1"/>
</dbReference>
<feature type="transmembrane region" description="Helical" evidence="5">
    <location>
        <begin position="199"/>
        <end position="224"/>
    </location>
</feature>
<keyword evidence="8" id="KW-1185">Reference proteome</keyword>
<gene>
    <name evidence="7" type="ORF">NLS_LOCUS1733</name>
</gene>
<dbReference type="PRINTS" id="PR00237">
    <property type="entry name" value="GPCRRHODOPSN"/>
</dbReference>
<accession>A0A3P6SQK1</accession>
<protein>
    <recommendedName>
        <fullName evidence="6">G-protein coupled receptors family 1 profile domain-containing protein</fullName>
    </recommendedName>
</protein>
<dbReference type="PANTHER" id="PTHR21643:SF6">
    <property type="entry name" value="G-PROTEIN COUPLED RECEPTORS FAMILY 1 PROFILE DOMAIN-CONTAINING PROTEIN"/>
    <property type="match status" value="1"/>
</dbReference>